<keyword evidence="9" id="KW-0902">Two-component regulatory system</keyword>
<dbReference type="PROSITE" id="PS50885">
    <property type="entry name" value="HAMP"/>
    <property type="match status" value="1"/>
</dbReference>
<dbReference type="Gene3D" id="6.10.340.10">
    <property type="match status" value="1"/>
</dbReference>
<gene>
    <name evidence="14" type="ORF">ME5_00989</name>
</gene>
<dbReference type="EMBL" id="AIMB01000007">
    <property type="protein sequence ID" value="EJF90588.1"/>
    <property type="molecule type" value="Genomic_DNA"/>
</dbReference>
<dbReference type="CDD" id="cd00082">
    <property type="entry name" value="HisKA"/>
    <property type="match status" value="1"/>
</dbReference>
<dbReference type="Pfam" id="PF02518">
    <property type="entry name" value="HATPase_c"/>
    <property type="match status" value="1"/>
</dbReference>
<feature type="transmembrane region" description="Helical" evidence="11">
    <location>
        <begin position="12"/>
        <end position="34"/>
    </location>
</feature>
<evidence type="ECO:0000256" key="3">
    <source>
        <dbReference type="ARBA" id="ARBA00012438"/>
    </source>
</evidence>
<dbReference type="AlphaFoldDB" id="J0ZPR3"/>
<evidence type="ECO:0000259" key="12">
    <source>
        <dbReference type="PROSITE" id="PS50109"/>
    </source>
</evidence>
<evidence type="ECO:0000256" key="7">
    <source>
        <dbReference type="ARBA" id="ARBA00022777"/>
    </source>
</evidence>
<dbReference type="SMART" id="SM00387">
    <property type="entry name" value="HATPase_c"/>
    <property type="match status" value="1"/>
</dbReference>
<evidence type="ECO:0000256" key="9">
    <source>
        <dbReference type="ARBA" id="ARBA00023012"/>
    </source>
</evidence>
<dbReference type="InterPro" id="IPR004358">
    <property type="entry name" value="Sig_transdc_His_kin-like_C"/>
</dbReference>
<dbReference type="PROSITE" id="PS50109">
    <property type="entry name" value="HIS_KIN"/>
    <property type="match status" value="1"/>
</dbReference>
<evidence type="ECO:0000313" key="14">
    <source>
        <dbReference type="EMBL" id="EJF90588.1"/>
    </source>
</evidence>
<evidence type="ECO:0000259" key="13">
    <source>
        <dbReference type="PROSITE" id="PS50885"/>
    </source>
</evidence>
<evidence type="ECO:0000256" key="6">
    <source>
        <dbReference type="ARBA" id="ARBA00022692"/>
    </source>
</evidence>
<dbReference type="InterPro" id="IPR005467">
    <property type="entry name" value="His_kinase_dom"/>
</dbReference>
<evidence type="ECO:0000256" key="11">
    <source>
        <dbReference type="SAM" id="Phobius"/>
    </source>
</evidence>
<comment type="subcellular location">
    <subcellularLocation>
        <location evidence="2">Membrane</location>
    </subcellularLocation>
</comment>
<dbReference type="InterPro" id="IPR003660">
    <property type="entry name" value="HAMP_dom"/>
</dbReference>
<dbReference type="STRING" id="1094558.ME5_00989"/>
<dbReference type="SMART" id="SM00304">
    <property type="entry name" value="HAMP"/>
    <property type="match status" value="1"/>
</dbReference>
<dbReference type="RefSeq" id="WP_008039015.1">
    <property type="nucleotide sequence ID" value="NZ_JH725147.1"/>
</dbReference>
<dbReference type="Gene3D" id="1.10.287.130">
    <property type="match status" value="1"/>
</dbReference>
<dbReference type="Pfam" id="PF00672">
    <property type="entry name" value="HAMP"/>
    <property type="match status" value="1"/>
</dbReference>
<keyword evidence="7" id="KW-0418">Kinase</keyword>
<comment type="caution">
    <text evidence="14">The sequence shown here is derived from an EMBL/GenBank/DDBJ whole genome shotgun (WGS) entry which is preliminary data.</text>
</comment>
<organism evidence="14 15">
    <name type="scientific">Bartonella tamiae Th239</name>
    <dbReference type="NCBI Taxonomy" id="1094558"/>
    <lineage>
        <taxon>Bacteria</taxon>
        <taxon>Pseudomonadati</taxon>
        <taxon>Pseudomonadota</taxon>
        <taxon>Alphaproteobacteria</taxon>
        <taxon>Hyphomicrobiales</taxon>
        <taxon>Bartonellaceae</taxon>
        <taxon>Bartonella</taxon>
    </lineage>
</organism>
<sequence length="466" mass="51539">MWRLVNMMRTTALRLSALYILLFGLVALGLGFYMTSLSVSMLNQQTEQALKEELASVEHAYQRGGIALLVRTIDRRSRQPGAFLYLVADPIGRILAGNVASIEPGLLHNNGMIHGSFVYTRFGESGVQIDHKAIAAVIDLPNAMKVLVGRDLGEPERFLSIIRKAMIIAFAAMAVGAMFIWFFIGRRALNRIDQVTAASKKIMEGDFSSRLPISGASDEFDRLSINLNVMLDRINELNIGLRQVSDNVAHDLKTPLTRLRNRAENVLSGKNDPQEYRLALEAVILESDQLIRTFNAILLISRIEASASIEGLQLKNARPIVEDAAELYEPVAEEAGVEFTLGETFDAELLINRELLAQAIINLLDNAIKYAGSGHHDAKVSLSMRDQDHFICVIVSDNGPGIAFENRERVTERFVRLEESRTLPGFGIGLSMAKAVMKLHGGQLILDDNAPGLRAILKFPKTFETD</sequence>
<dbReference type="SUPFAM" id="SSF55874">
    <property type="entry name" value="ATPase domain of HSP90 chaperone/DNA topoisomerase II/histidine kinase"/>
    <property type="match status" value="1"/>
</dbReference>
<evidence type="ECO:0000256" key="10">
    <source>
        <dbReference type="ARBA" id="ARBA00023136"/>
    </source>
</evidence>
<dbReference type="Proteomes" id="UP000008952">
    <property type="component" value="Unassembled WGS sequence"/>
</dbReference>
<dbReference type="GO" id="GO:0000155">
    <property type="term" value="F:phosphorelay sensor kinase activity"/>
    <property type="evidence" value="ECO:0007669"/>
    <property type="project" value="InterPro"/>
</dbReference>
<keyword evidence="4" id="KW-0597">Phosphoprotein</keyword>
<dbReference type="eggNOG" id="COG2770">
    <property type="taxonomic scope" value="Bacteria"/>
</dbReference>
<dbReference type="PRINTS" id="PR00344">
    <property type="entry name" value="BCTRLSENSOR"/>
</dbReference>
<dbReference type="SUPFAM" id="SSF47384">
    <property type="entry name" value="Homodimeric domain of signal transducing histidine kinase"/>
    <property type="match status" value="1"/>
</dbReference>
<name>J0ZPR3_9HYPH</name>
<keyword evidence="10 11" id="KW-0472">Membrane</keyword>
<dbReference type="Gene3D" id="3.30.565.10">
    <property type="entry name" value="Histidine kinase-like ATPase, C-terminal domain"/>
    <property type="match status" value="1"/>
</dbReference>
<evidence type="ECO:0000256" key="5">
    <source>
        <dbReference type="ARBA" id="ARBA00022679"/>
    </source>
</evidence>
<dbReference type="Pfam" id="PF00512">
    <property type="entry name" value="HisKA"/>
    <property type="match status" value="1"/>
</dbReference>
<dbReference type="SMART" id="SM00388">
    <property type="entry name" value="HisKA"/>
    <property type="match status" value="1"/>
</dbReference>
<dbReference type="EC" id="2.7.13.3" evidence="3"/>
<dbReference type="PATRIC" id="fig|1094558.3.peg.1080"/>
<dbReference type="OrthoDB" id="9815202at2"/>
<keyword evidence="8 11" id="KW-1133">Transmembrane helix</keyword>
<feature type="transmembrane region" description="Helical" evidence="11">
    <location>
        <begin position="165"/>
        <end position="184"/>
    </location>
</feature>
<protein>
    <recommendedName>
        <fullName evidence="3">histidine kinase</fullName>
        <ecNumber evidence="3">2.7.13.3</ecNumber>
    </recommendedName>
</protein>
<dbReference type="SUPFAM" id="SSF158472">
    <property type="entry name" value="HAMP domain-like"/>
    <property type="match status" value="1"/>
</dbReference>
<keyword evidence="5" id="KW-0808">Transferase</keyword>
<evidence type="ECO:0000256" key="2">
    <source>
        <dbReference type="ARBA" id="ARBA00004370"/>
    </source>
</evidence>
<dbReference type="eggNOG" id="COG2205">
    <property type="taxonomic scope" value="Bacteria"/>
</dbReference>
<dbReference type="GO" id="GO:0005886">
    <property type="term" value="C:plasma membrane"/>
    <property type="evidence" value="ECO:0007669"/>
    <property type="project" value="TreeGrafter"/>
</dbReference>
<dbReference type="CDD" id="cd00075">
    <property type="entry name" value="HATPase"/>
    <property type="match status" value="1"/>
</dbReference>
<evidence type="ECO:0000256" key="4">
    <source>
        <dbReference type="ARBA" id="ARBA00022553"/>
    </source>
</evidence>
<keyword evidence="6 11" id="KW-0812">Transmembrane</keyword>
<reference evidence="14 15" key="1">
    <citation type="submission" date="2012-03" db="EMBL/GenBank/DDBJ databases">
        <title>The Genome Sequence of Bartonella tamiae Th239.</title>
        <authorList>
            <consortium name="The Broad Institute Genome Sequencing Platform"/>
            <consortium name="The Broad Institute Genome Sequencing Center for Infectious Disease"/>
            <person name="Feldgarden M."/>
            <person name="Kirby J."/>
            <person name="Kosoy M."/>
            <person name="Birtles R."/>
            <person name="Probert W.S."/>
            <person name="Chiaraviglio L."/>
            <person name="Young S.K."/>
            <person name="Zeng Q."/>
            <person name="Gargeya S."/>
            <person name="Fitzgerald M."/>
            <person name="Haas B."/>
            <person name="Abouelleil A."/>
            <person name="Alvarado L."/>
            <person name="Arachchi H.M."/>
            <person name="Berlin A."/>
            <person name="Chapman S.B."/>
            <person name="Gearin G."/>
            <person name="Goldberg J."/>
            <person name="Griggs A."/>
            <person name="Gujja S."/>
            <person name="Hansen M."/>
            <person name="Heiman D."/>
            <person name="Howarth C."/>
            <person name="Larimer J."/>
            <person name="Lui A."/>
            <person name="MacDonald P.J.P."/>
            <person name="McCowen C."/>
            <person name="Montmayeur A."/>
            <person name="Murphy C."/>
            <person name="Neiman D."/>
            <person name="Pearson M."/>
            <person name="Priest M."/>
            <person name="Roberts A."/>
            <person name="Saif S."/>
            <person name="Shea T."/>
            <person name="Sisk P."/>
            <person name="Stolte C."/>
            <person name="Sykes S."/>
            <person name="Wortman J."/>
            <person name="Nusbaum C."/>
            <person name="Birren B."/>
        </authorList>
    </citation>
    <scope>NUCLEOTIDE SEQUENCE [LARGE SCALE GENOMIC DNA]</scope>
    <source>
        <strain evidence="14 15">Th239</strain>
    </source>
</reference>
<dbReference type="InterPro" id="IPR036097">
    <property type="entry name" value="HisK_dim/P_sf"/>
</dbReference>
<proteinExistence type="predicted"/>
<dbReference type="PANTHER" id="PTHR45436">
    <property type="entry name" value="SENSOR HISTIDINE KINASE YKOH"/>
    <property type="match status" value="1"/>
</dbReference>
<feature type="domain" description="HAMP" evidence="13">
    <location>
        <begin position="186"/>
        <end position="239"/>
    </location>
</feature>
<dbReference type="HOGENOM" id="CLU_000445_89_6_5"/>
<dbReference type="InterPro" id="IPR003594">
    <property type="entry name" value="HATPase_dom"/>
</dbReference>
<evidence type="ECO:0000256" key="1">
    <source>
        <dbReference type="ARBA" id="ARBA00000085"/>
    </source>
</evidence>
<dbReference type="InterPro" id="IPR003661">
    <property type="entry name" value="HisK_dim/P_dom"/>
</dbReference>
<keyword evidence="15" id="KW-1185">Reference proteome</keyword>
<dbReference type="PANTHER" id="PTHR45436:SF8">
    <property type="entry name" value="HISTIDINE KINASE"/>
    <property type="match status" value="1"/>
</dbReference>
<evidence type="ECO:0000256" key="8">
    <source>
        <dbReference type="ARBA" id="ARBA00022989"/>
    </source>
</evidence>
<dbReference type="InterPro" id="IPR036890">
    <property type="entry name" value="HATPase_C_sf"/>
</dbReference>
<evidence type="ECO:0000313" key="15">
    <source>
        <dbReference type="Proteomes" id="UP000008952"/>
    </source>
</evidence>
<dbReference type="InterPro" id="IPR050428">
    <property type="entry name" value="TCS_sensor_his_kinase"/>
</dbReference>
<feature type="domain" description="Histidine kinase" evidence="12">
    <location>
        <begin position="247"/>
        <end position="463"/>
    </location>
</feature>
<dbReference type="CDD" id="cd06225">
    <property type="entry name" value="HAMP"/>
    <property type="match status" value="1"/>
</dbReference>
<comment type="catalytic activity">
    <reaction evidence="1">
        <text>ATP + protein L-histidine = ADP + protein N-phospho-L-histidine.</text>
        <dbReference type="EC" id="2.7.13.3"/>
    </reaction>
</comment>
<accession>J0ZPR3</accession>